<dbReference type="GO" id="GO:0003887">
    <property type="term" value="F:DNA-directed DNA polymerase activity"/>
    <property type="evidence" value="ECO:0007669"/>
    <property type="project" value="InterPro"/>
</dbReference>
<dbReference type="Proteomes" id="UP000231019">
    <property type="component" value="Unassembled WGS sequence"/>
</dbReference>
<dbReference type="Pfam" id="PF00929">
    <property type="entry name" value="RNase_T"/>
    <property type="match status" value="1"/>
</dbReference>
<dbReference type="EMBL" id="PFFQ01000053">
    <property type="protein sequence ID" value="PIW15369.1"/>
    <property type="molecule type" value="Genomic_DNA"/>
</dbReference>
<gene>
    <name evidence="2" type="ORF">COW36_18305</name>
</gene>
<evidence type="ECO:0000313" key="3">
    <source>
        <dbReference type="Proteomes" id="UP000231019"/>
    </source>
</evidence>
<evidence type="ECO:0000259" key="1">
    <source>
        <dbReference type="SMART" id="SM00479"/>
    </source>
</evidence>
<dbReference type="InterPro" id="IPR012337">
    <property type="entry name" value="RNaseH-like_sf"/>
</dbReference>
<protein>
    <submittedName>
        <fullName evidence="2">DNA polymerase III subunit epsilon</fullName>
    </submittedName>
</protein>
<sequence>MNLDFHPTHQVVILDFETTGVSPTQGDRAIEIGAVRLRQGKIAERFQSLINPGFRISRFIEDYTGISNAMLKEAPAPEQVMLDFVKFLGSDGLIAHNASFDQRFLEAELARLKRPLPNAFACSMLLARRVFPEAPNHKLGSLVDFLQLPHEGTFHRALADAEMTAHLWLKMMRSLENEFPQTELSFDLIQRLSKTDRSQLKRLMQAHAAKGLF</sequence>
<dbReference type="SMART" id="SM00479">
    <property type="entry name" value="EXOIII"/>
    <property type="match status" value="1"/>
</dbReference>
<proteinExistence type="predicted"/>
<dbReference type="SUPFAM" id="SSF53098">
    <property type="entry name" value="Ribonuclease H-like"/>
    <property type="match status" value="1"/>
</dbReference>
<dbReference type="InterPro" id="IPR013520">
    <property type="entry name" value="Ribonucl_H"/>
</dbReference>
<dbReference type="CDD" id="cd06127">
    <property type="entry name" value="DEDDh"/>
    <property type="match status" value="1"/>
</dbReference>
<evidence type="ECO:0000313" key="2">
    <source>
        <dbReference type="EMBL" id="PIW15369.1"/>
    </source>
</evidence>
<reference evidence="2 3" key="1">
    <citation type="submission" date="2017-09" db="EMBL/GenBank/DDBJ databases">
        <title>Depth-based differentiation of microbial function through sediment-hosted aquifers and enrichment of novel symbionts in the deep terrestrial subsurface.</title>
        <authorList>
            <person name="Probst A.J."/>
            <person name="Ladd B."/>
            <person name="Jarett J.K."/>
            <person name="Geller-Mcgrath D.E."/>
            <person name="Sieber C.M."/>
            <person name="Emerson J.B."/>
            <person name="Anantharaman K."/>
            <person name="Thomas B.C."/>
            <person name="Malmstrom R."/>
            <person name="Stieglmeier M."/>
            <person name="Klingl A."/>
            <person name="Woyke T."/>
            <person name="Ryan C.M."/>
            <person name="Banfield J.F."/>
        </authorList>
    </citation>
    <scope>NUCLEOTIDE SEQUENCE [LARGE SCALE GENOMIC DNA]</scope>
    <source>
        <strain evidence="2">CG17_big_fil_post_rev_8_21_14_2_50_48_46</strain>
    </source>
</reference>
<comment type="caution">
    <text evidence="2">The sequence shown here is derived from an EMBL/GenBank/DDBJ whole genome shotgun (WGS) entry which is preliminary data.</text>
</comment>
<dbReference type="InterPro" id="IPR036397">
    <property type="entry name" value="RNaseH_sf"/>
</dbReference>
<accession>A0A2M7G107</accession>
<organism evidence="2 3">
    <name type="scientific">bacterium (Candidatus Blackallbacteria) CG17_big_fil_post_rev_8_21_14_2_50_48_46</name>
    <dbReference type="NCBI Taxonomy" id="2014261"/>
    <lineage>
        <taxon>Bacteria</taxon>
        <taxon>Candidatus Blackallbacteria</taxon>
    </lineage>
</organism>
<dbReference type="PANTHER" id="PTHR30231">
    <property type="entry name" value="DNA POLYMERASE III SUBUNIT EPSILON"/>
    <property type="match status" value="1"/>
</dbReference>
<dbReference type="PANTHER" id="PTHR30231:SF37">
    <property type="entry name" value="EXODEOXYRIBONUCLEASE 10"/>
    <property type="match status" value="1"/>
</dbReference>
<dbReference type="FunFam" id="3.30.420.10:FF:000045">
    <property type="entry name" value="3'-5' exonuclease DinG"/>
    <property type="match status" value="1"/>
</dbReference>
<dbReference type="Gene3D" id="3.30.420.10">
    <property type="entry name" value="Ribonuclease H-like superfamily/Ribonuclease H"/>
    <property type="match status" value="1"/>
</dbReference>
<dbReference type="NCBIfam" id="TIGR00573">
    <property type="entry name" value="dnaq"/>
    <property type="match status" value="1"/>
</dbReference>
<dbReference type="GO" id="GO:0045004">
    <property type="term" value="P:DNA replication proofreading"/>
    <property type="evidence" value="ECO:0007669"/>
    <property type="project" value="TreeGrafter"/>
</dbReference>
<feature type="domain" description="Exonuclease" evidence="1">
    <location>
        <begin position="10"/>
        <end position="177"/>
    </location>
</feature>
<dbReference type="GO" id="GO:0005829">
    <property type="term" value="C:cytosol"/>
    <property type="evidence" value="ECO:0007669"/>
    <property type="project" value="TreeGrafter"/>
</dbReference>
<name>A0A2M7G107_9BACT</name>
<dbReference type="AlphaFoldDB" id="A0A2M7G107"/>
<dbReference type="GO" id="GO:0003677">
    <property type="term" value="F:DNA binding"/>
    <property type="evidence" value="ECO:0007669"/>
    <property type="project" value="InterPro"/>
</dbReference>
<dbReference type="InterPro" id="IPR006054">
    <property type="entry name" value="DnaQ"/>
</dbReference>
<dbReference type="GO" id="GO:0008408">
    <property type="term" value="F:3'-5' exonuclease activity"/>
    <property type="evidence" value="ECO:0007669"/>
    <property type="project" value="TreeGrafter"/>
</dbReference>